<dbReference type="Pfam" id="PF13731">
    <property type="entry name" value="WxL"/>
    <property type="match status" value="1"/>
</dbReference>
<keyword evidence="2" id="KW-0732">Signal</keyword>
<proteinExistence type="predicted"/>
<keyword evidence="6" id="KW-1185">Reference proteome</keyword>
<dbReference type="EMBL" id="CP013614">
    <property type="protein sequence ID" value="ALS01901.1"/>
    <property type="molecule type" value="Genomic_DNA"/>
</dbReference>
<evidence type="ECO:0000256" key="1">
    <source>
        <dbReference type="SAM" id="MobiDB-lite"/>
    </source>
</evidence>
<reference evidence="4 6" key="2">
    <citation type="submission" date="2015-12" db="EMBL/GenBank/DDBJ databases">
        <authorList>
            <person name="Lauer A."/>
            <person name="Humrighouse B."/>
            <person name="Loparev V."/>
            <person name="Shewmaker P.L."/>
            <person name="Whitney A.M."/>
            <person name="McLaughlin R.W."/>
        </authorList>
    </citation>
    <scope>NUCLEOTIDE SEQUENCE [LARGE SCALE GENOMIC DNA]</scope>
    <source>
        <strain evidence="4 6">LMG 23085</strain>
    </source>
</reference>
<evidence type="ECO:0000313" key="5">
    <source>
        <dbReference type="EMBL" id="OJG92163.1"/>
    </source>
</evidence>
<protein>
    <recommendedName>
        <fullName evidence="3">WxL domain-containing protein</fullName>
    </recommendedName>
</protein>
<reference evidence="5 7" key="1">
    <citation type="submission" date="2014-12" db="EMBL/GenBank/DDBJ databases">
        <title>Draft genome sequences of 29 type strains of Enterococci.</title>
        <authorList>
            <person name="Zhong Z."/>
            <person name="Sun Z."/>
            <person name="Liu W."/>
            <person name="Zhang W."/>
            <person name="Zhang H."/>
        </authorList>
    </citation>
    <scope>NUCLEOTIDE SEQUENCE [LARGE SCALE GENOMIC DNA]</scope>
    <source>
        <strain evidence="5 7">DSM 22801</strain>
    </source>
</reference>
<gene>
    <name evidence="4" type="ORF">ATZ33_11070</name>
    <name evidence="5" type="ORF">RV15_GL003548</name>
</gene>
<dbReference type="OrthoDB" id="2339326at2"/>
<evidence type="ECO:0000259" key="3">
    <source>
        <dbReference type="Pfam" id="PF13731"/>
    </source>
</evidence>
<sequence length="269" mass="28939">MKRIMTLSLLAAILLGAGPFITGSQTVSAEGSLDGTGSIKFTGDYDDVGIRDPENPDNTVDAGESPSSSGKLRIDFVPQFNFTGRNKISDKDMIYSVNAQLFHDATEARGNFIQVSDYRGGATGWTLRLKQETQFQNTKTSNNQLNGAVLSLDKSWTNSTVDKAYAPVVSGDIIRLENIGETYNLAEAKTGTGAGTWSISFGASSDNPLGRENSLKPKVESDGKPMLDASFENKQIQENSAITLSIPGTTKKDPVPYTTVLTWTLAELP</sequence>
<evidence type="ECO:0000313" key="4">
    <source>
        <dbReference type="EMBL" id="ALS01901.1"/>
    </source>
</evidence>
<dbReference type="Proteomes" id="UP000065511">
    <property type="component" value="Chromosome"/>
</dbReference>
<dbReference type="RefSeq" id="WP_071877468.1">
    <property type="nucleotide sequence ID" value="NZ_JXLC01000008.1"/>
</dbReference>
<feature type="domain" description="WxL" evidence="3">
    <location>
        <begin position="31"/>
        <end position="269"/>
    </location>
</feature>
<accession>A0A0S3KC60</accession>
<dbReference type="AlphaFoldDB" id="A0A0S3KC60"/>
<feature type="chain" id="PRO_5044546800" description="WxL domain-containing protein" evidence="2">
    <location>
        <begin position="30"/>
        <end position="269"/>
    </location>
</feature>
<dbReference type="InterPro" id="IPR027994">
    <property type="entry name" value="WxL_dom"/>
</dbReference>
<feature type="region of interest" description="Disordered" evidence="1">
    <location>
        <begin position="44"/>
        <end position="70"/>
    </location>
</feature>
<organism evidence="5 7">
    <name type="scientific">Enterococcus silesiacus</name>
    <dbReference type="NCBI Taxonomy" id="332949"/>
    <lineage>
        <taxon>Bacteria</taxon>
        <taxon>Bacillati</taxon>
        <taxon>Bacillota</taxon>
        <taxon>Bacilli</taxon>
        <taxon>Lactobacillales</taxon>
        <taxon>Enterococcaceae</taxon>
        <taxon>Enterococcus</taxon>
    </lineage>
</organism>
<dbReference type="EMBL" id="JXLC01000008">
    <property type="protein sequence ID" value="OJG92163.1"/>
    <property type="molecule type" value="Genomic_DNA"/>
</dbReference>
<feature type="signal peptide" evidence="2">
    <location>
        <begin position="1"/>
        <end position="29"/>
    </location>
</feature>
<dbReference type="KEGG" id="ess:ATZ33_11070"/>
<dbReference type="Proteomes" id="UP000183039">
    <property type="component" value="Unassembled WGS sequence"/>
</dbReference>
<evidence type="ECO:0000256" key="2">
    <source>
        <dbReference type="SAM" id="SignalP"/>
    </source>
</evidence>
<evidence type="ECO:0000313" key="7">
    <source>
        <dbReference type="Proteomes" id="UP000183039"/>
    </source>
</evidence>
<name>A0A0S3KC60_9ENTE</name>
<evidence type="ECO:0000313" key="6">
    <source>
        <dbReference type="Proteomes" id="UP000065511"/>
    </source>
</evidence>